<proteinExistence type="predicted"/>
<name>A0A4Q7VJ31_9BACT</name>
<feature type="coiled-coil region" evidence="1">
    <location>
        <begin position="56"/>
        <end position="83"/>
    </location>
</feature>
<keyword evidence="2" id="KW-0472">Membrane</keyword>
<dbReference type="Pfam" id="PF12732">
    <property type="entry name" value="YtxH"/>
    <property type="match status" value="1"/>
</dbReference>
<dbReference type="InterPro" id="IPR024623">
    <property type="entry name" value="YtxH"/>
</dbReference>
<comment type="caution">
    <text evidence="3">The sequence shown here is derived from an EMBL/GenBank/DDBJ whole genome shotgun (WGS) entry which is preliminary data.</text>
</comment>
<dbReference type="EMBL" id="SHKN01000001">
    <property type="protein sequence ID" value="RZT96152.1"/>
    <property type="molecule type" value="Genomic_DNA"/>
</dbReference>
<keyword evidence="2" id="KW-1133">Transmembrane helix</keyword>
<evidence type="ECO:0000256" key="2">
    <source>
        <dbReference type="SAM" id="Phobius"/>
    </source>
</evidence>
<evidence type="ECO:0000313" key="4">
    <source>
        <dbReference type="Proteomes" id="UP000293562"/>
    </source>
</evidence>
<evidence type="ECO:0000313" key="3">
    <source>
        <dbReference type="EMBL" id="RZT96152.1"/>
    </source>
</evidence>
<feature type="transmembrane region" description="Helical" evidence="2">
    <location>
        <begin position="6"/>
        <end position="27"/>
    </location>
</feature>
<keyword evidence="2" id="KW-0812">Transmembrane</keyword>
<reference evidence="3 4" key="1">
    <citation type="submission" date="2019-02" db="EMBL/GenBank/DDBJ databases">
        <title>Genomic Encyclopedia of Type Strains, Phase IV (KMG-IV): sequencing the most valuable type-strain genomes for metagenomic binning, comparative biology and taxonomic classification.</title>
        <authorList>
            <person name="Goeker M."/>
        </authorList>
    </citation>
    <scope>NUCLEOTIDE SEQUENCE [LARGE SCALE GENOMIC DNA]</scope>
    <source>
        <strain evidence="3 4">DSM 28825</strain>
    </source>
</reference>
<keyword evidence="4" id="KW-1185">Reference proteome</keyword>
<dbReference type="Proteomes" id="UP000293562">
    <property type="component" value="Unassembled WGS sequence"/>
</dbReference>
<dbReference type="OrthoDB" id="598035at2"/>
<protein>
    <submittedName>
        <fullName evidence="3">Gas vesicle protein</fullName>
    </submittedName>
</protein>
<organism evidence="3 4">
    <name type="scientific">Ancylomarina subtilis</name>
    <dbReference type="NCBI Taxonomy" id="1639035"/>
    <lineage>
        <taxon>Bacteria</taxon>
        <taxon>Pseudomonadati</taxon>
        <taxon>Bacteroidota</taxon>
        <taxon>Bacteroidia</taxon>
        <taxon>Marinilabiliales</taxon>
        <taxon>Marinifilaceae</taxon>
        <taxon>Ancylomarina</taxon>
    </lineage>
</organism>
<dbReference type="RefSeq" id="WP_130306061.1">
    <property type="nucleotide sequence ID" value="NZ_SHKN01000001.1"/>
</dbReference>
<dbReference type="AlphaFoldDB" id="A0A4Q7VJ31"/>
<evidence type="ECO:0000256" key="1">
    <source>
        <dbReference type="SAM" id="Coils"/>
    </source>
</evidence>
<sequence length="86" mass="9561">MSNSGGVIAALLAGCAIGVGLGVLYAPDKGEVTRKKMKKKAKEKAEEFEVAFDKNMEKVRSKIDELIDDLEKKIDSFKRKEKEQET</sequence>
<accession>A0A4Q7VJ31</accession>
<keyword evidence="1" id="KW-0175">Coiled coil</keyword>
<gene>
    <name evidence="3" type="ORF">EV201_0785</name>
</gene>